<name>A0ABU6JXU3_9RHOO</name>
<evidence type="ECO:0000259" key="1">
    <source>
        <dbReference type="Pfam" id="PF24719"/>
    </source>
</evidence>
<dbReference type="InterPro" id="IPR056509">
    <property type="entry name" value="Imm33-like"/>
</dbReference>
<dbReference type="Pfam" id="PF24719">
    <property type="entry name" value="Imm33-like"/>
    <property type="match status" value="1"/>
</dbReference>
<evidence type="ECO:0000313" key="3">
    <source>
        <dbReference type="Proteomes" id="UP001331561"/>
    </source>
</evidence>
<comment type="caution">
    <text evidence="2">The sequence shown here is derived from an EMBL/GenBank/DDBJ whole genome shotgun (WGS) entry which is preliminary data.</text>
</comment>
<accession>A0ABU6JXU3</accession>
<dbReference type="Proteomes" id="UP001331561">
    <property type="component" value="Unassembled WGS sequence"/>
</dbReference>
<organism evidence="2 3">
    <name type="scientific">Uliginosibacterium silvisoli</name>
    <dbReference type="NCBI Taxonomy" id="3114758"/>
    <lineage>
        <taxon>Bacteria</taxon>
        <taxon>Pseudomonadati</taxon>
        <taxon>Pseudomonadota</taxon>
        <taxon>Betaproteobacteria</taxon>
        <taxon>Rhodocyclales</taxon>
        <taxon>Zoogloeaceae</taxon>
        <taxon>Uliginosibacterium</taxon>
    </lineage>
</organism>
<protein>
    <recommendedName>
        <fullName evidence="1">Imm33-like domain-containing protein</fullName>
    </recommendedName>
</protein>
<keyword evidence="3" id="KW-1185">Reference proteome</keyword>
<sequence length="113" mass="12275">MSIDKPKSVSERVNAKPVAPELGSKLGIAIQTIGALPINGLRLMPTSGTNGWYIWCGGEMSADPEFFASLHIEHVAKHLSQVTPYLDLPPGYRFQIDGGGYEDVWFDGSLLSN</sequence>
<evidence type="ECO:0000313" key="2">
    <source>
        <dbReference type="EMBL" id="MEC5384468.1"/>
    </source>
</evidence>
<proteinExistence type="predicted"/>
<gene>
    <name evidence="2" type="ORF">VVD49_01965</name>
</gene>
<reference evidence="2 3" key="1">
    <citation type="submission" date="2024-01" db="EMBL/GenBank/DDBJ databases">
        <title>Uliginosibacterium soil sp. nov.</title>
        <authorList>
            <person name="Lv Y."/>
        </authorList>
    </citation>
    <scope>NUCLEOTIDE SEQUENCE [LARGE SCALE GENOMIC DNA]</scope>
    <source>
        <strain evidence="2 3">H3</strain>
    </source>
</reference>
<feature type="domain" description="Imm33-like" evidence="1">
    <location>
        <begin position="7"/>
        <end position="107"/>
    </location>
</feature>
<dbReference type="RefSeq" id="WP_327597446.1">
    <property type="nucleotide sequence ID" value="NZ_JAYXHS010000001.1"/>
</dbReference>
<dbReference type="EMBL" id="JAYXHS010000001">
    <property type="protein sequence ID" value="MEC5384468.1"/>
    <property type="molecule type" value="Genomic_DNA"/>
</dbReference>